<keyword evidence="1" id="KW-0812">Transmembrane</keyword>
<organism evidence="2 3">
    <name type="scientific">Candidatus Chazhemtobacterium aquaticus</name>
    <dbReference type="NCBI Taxonomy" id="2715735"/>
    <lineage>
        <taxon>Bacteria</taxon>
        <taxon>Candidatus Chazhemtobacteraceae</taxon>
        <taxon>Candidatus Chazhemtobacterium</taxon>
    </lineage>
</organism>
<dbReference type="AlphaFoldDB" id="A0A857N5G1"/>
<evidence type="ECO:0000313" key="2">
    <source>
        <dbReference type="EMBL" id="QHO63367.1"/>
    </source>
</evidence>
<feature type="transmembrane region" description="Helical" evidence="1">
    <location>
        <begin position="87"/>
        <end position="102"/>
    </location>
</feature>
<dbReference type="EMBL" id="CP047901">
    <property type="protein sequence ID" value="QHO63367.1"/>
    <property type="molecule type" value="Genomic_DNA"/>
</dbReference>
<keyword evidence="1" id="KW-1133">Transmembrane helix</keyword>
<evidence type="ECO:0000256" key="1">
    <source>
        <dbReference type="SAM" id="Phobius"/>
    </source>
</evidence>
<keyword evidence="1" id="KW-0472">Membrane</keyword>
<dbReference type="RefSeq" id="WP_161931752.1">
    <property type="nucleotide sequence ID" value="NZ_CP047901.1"/>
</dbReference>
<keyword evidence="3" id="KW-1185">Reference proteome</keyword>
<protein>
    <submittedName>
        <fullName evidence="2">Uncharacterized protein</fullName>
    </submittedName>
</protein>
<feature type="transmembrane region" description="Helical" evidence="1">
    <location>
        <begin position="239"/>
        <end position="257"/>
    </location>
</feature>
<evidence type="ECO:0000313" key="3">
    <source>
        <dbReference type="Proteomes" id="UP000463983"/>
    </source>
</evidence>
<feature type="transmembrane region" description="Helical" evidence="1">
    <location>
        <begin position="164"/>
        <end position="181"/>
    </location>
</feature>
<accession>A0A857N5G1</accession>
<dbReference type="Proteomes" id="UP000463983">
    <property type="component" value="Chromosome"/>
</dbReference>
<sequence>MRNLAFWRKPILLTVIYLLVLYVLAISSRLEGGYERELWRVVSLVGGFLVPHLLVLATFGAKPRISNLAITVMILVLLADVDAKPGLMAGLGLVTALIKTVVRFKGQPIFNPAAIGLMIMTLVGLSTTWWGVSFAPRLPVFNMSVAMLLTLPVGLWLVWVYKKIPTLVGVSVAFAAIYVVLVGRLPLAIIFEGTFGFFLLLMATEPKTSPVIDWQEWIYGLALGGILAVMMINKWGGSPYLSSLLIMNFIFSGYKWIQLKLA</sequence>
<gene>
    <name evidence="2" type="ORF">MICH65_0386</name>
</gene>
<name>A0A857N5G1_9BACT</name>
<reference evidence="3" key="1">
    <citation type="journal article" date="2020" name="Microorganisms">
        <title>Complete Genome of a Member of a New Bacterial Lineage in the Microgenomates Group Reveals an Unusual Nucleotide Composition Disparity Between Two Strands of DNA and Limited Metabolic Potential.</title>
        <authorList>
            <person name="Kadnikov V.V."/>
            <person name="Mardanov A.V."/>
            <person name="Beletsky A.V."/>
            <person name="Karnachuk O.V."/>
            <person name="Ravin N.V."/>
        </authorList>
    </citation>
    <scope>NUCLEOTIDE SEQUENCE [LARGE SCALE GENOMIC DNA]</scope>
</reference>
<proteinExistence type="predicted"/>
<feature type="transmembrane region" description="Helical" evidence="1">
    <location>
        <begin position="41"/>
        <end position="58"/>
    </location>
</feature>
<dbReference type="KEGG" id="caqa:MICH65_0386"/>
<feature type="transmembrane region" description="Helical" evidence="1">
    <location>
        <begin position="138"/>
        <end position="157"/>
    </location>
</feature>
<feature type="transmembrane region" description="Helical" evidence="1">
    <location>
        <begin position="109"/>
        <end position="132"/>
    </location>
</feature>